<keyword evidence="4" id="KW-1185">Reference proteome</keyword>
<evidence type="ECO:0000313" key="4">
    <source>
        <dbReference type="Proteomes" id="UP000030689"/>
    </source>
</evidence>
<dbReference type="GO" id="GO:0005509">
    <property type="term" value="F:calcium ion binding"/>
    <property type="evidence" value="ECO:0007669"/>
    <property type="project" value="EnsemblPlants"/>
</dbReference>
<feature type="region of interest" description="Disordered" evidence="1">
    <location>
        <begin position="55"/>
        <end position="109"/>
    </location>
</feature>
<feature type="region of interest" description="Disordered" evidence="1">
    <location>
        <begin position="361"/>
        <end position="389"/>
    </location>
</feature>
<reference evidence="3 4" key="1">
    <citation type="journal article" date="2013" name="Front. Plant Sci.">
        <title>The Reference Genome of the Halophytic Plant Eutrema salsugineum.</title>
        <authorList>
            <person name="Yang R."/>
            <person name="Jarvis D.E."/>
            <person name="Chen H."/>
            <person name="Beilstein M.A."/>
            <person name="Grimwood J."/>
            <person name="Jenkins J."/>
            <person name="Shu S."/>
            <person name="Prochnik S."/>
            <person name="Xin M."/>
            <person name="Ma C."/>
            <person name="Schmutz J."/>
            <person name="Wing R.A."/>
            <person name="Mitchell-Olds T."/>
            <person name="Schumaker K.S."/>
            <person name="Wang X."/>
        </authorList>
    </citation>
    <scope>NUCLEOTIDE SEQUENCE [LARGE SCALE GENOMIC DNA]</scope>
</reference>
<dbReference type="GO" id="GO:0005777">
    <property type="term" value="C:peroxisome"/>
    <property type="evidence" value="ECO:0007669"/>
    <property type="project" value="EnsemblPlants"/>
</dbReference>
<evidence type="ECO:0000256" key="2">
    <source>
        <dbReference type="SAM" id="SignalP"/>
    </source>
</evidence>
<dbReference type="OMA" id="DSHFATA"/>
<dbReference type="Gramene" id="ESQ30207">
    <property type="protein sequence ID" value="ESQ30207"/>
    <property type="gene ID" value="EUTSA_v10011252mg"/>
</dbReference>
<evidence type="ECO:0000256" key="1">
    <source>
        <dbReference type="SAM" id="MobiDB-lite"/>
    </source>
</evidence>
<evidence type="ECO:0000313" key="3">
    <source>
        <dbReference type="EMBL" id="ESQ30207.1"/>
    </source>
</evidence>
<dbReference type="Proteomes" id="UP000030689">
    <property type="component" value="Unassembled WGS sequence"/>
</dbReference>
<feature type="signal peptide" evidence="2">
    <location>
        <begin position="1"/>
        <end position="29"/>
    </location>
</feature>
<dbReference type="GO" id="GO:0050832">
    <property type="term" value="P:defense response to fungus"/>
    <property type="evidence" value="ECO:0007669"/>
    <property type="project" value="EnsemblPlants"/>
</dbReference>
<organism evidence="3 4">
    <name type="scientific">Eutrema salsugineum</name>
    <name type="common">Saltwater cress</name>
    <name type="synonym">Sisymbrium salsugineum</name>
    <dbReference type="NCBI Taxonomy" id="72664"/>
    <lineage>
        <taxon>Eukaryota</taxon>
        <taxon>Viridiplantae</taxon>
        <taxon>Streptophyta</taxon>
        <taxon>Embryophyta</taxon>
        <taxon>Tracheophyta</taxon>
        <taxon>Spermatophyta</taxon>
        <taxon>Magnoliopsida</taxon>
        <taxon>eudicotyledons</taxon>
        <taxon>Gunneridae</taxon>
        <taxon>Pentapetalae</taxon>
        <taxon>rosids</taxon>
        <taxon>malvids</taxon>
        <taxon>Brassicales</taxon>
        <taxon>Brassicaceae</taxon>
        <taxon>Eutremeae</taxon>
        <taxon>Eutrema</taxon>
    </lineage>
</organism>
<feature type="region of interest" description="Disordered" evidence="1">
    <location>
        <begin position="564"/>
        <end position="594"/>
    </location>
</feature>
<dbReference type="GO" id="GO:0009640">
    <property type="term" value="P:photomorphogenesis"/>
    <property type="evidence" value="ECO:0007669"/>
    <property type="project" value="EnsemblPlants"/>
</dbReference>
<feature type="compositionally biased region" description="Low complexity" evidence="1">
    <location>
        <begin position="578"/>
        <end position="594"/>
    </location>
</feature>
<evidence type="ECO:0008006" key="5">
    <source>
        <dbReference type="Google" id="ProtNLM"/>
    </source>
</evidence>
<dbReference type="EMBL" id="KI517809">
    <property type="protein sequence ID" value="ESQ30207.1"/>
    <property type="molecule type" value="Genomic_DNA"/>
</dbReference>
<sequence>MEISAMRMNFLALGLSLCLVLSSFHEVSSQDDGTTRLSNLDLIEREYQASVNALQGEEDEDQSTKIQSENQKNTTVTDKNTISLSLSDESDGTYSDSVDNSTQVGAVSDESVKRSSLLDQIELEFEAHLNGLNQAGSDVVKAESKNDDQLSAQRQKMLEDMERDFEAASTSLKQLKTDELSEGNYEEQAAKRQSLLEEIEREFDIATKDLEQLKVNDFTGDKDDEEQSAKRKSMLDAIEREFEAAIEGLEELKVSDSTGSKNDEEQSAKRLSMLEEIEREFEAATKGLEHLKASDLTGEKFEDEQVAKRQRMLEEIERDFQAATDSLKQLQVDHSTDSTEQNAQRQSMLEEIEREFEAATSDLKQLNDLTEGSADDEQSAERDSMMEEMEREFEAATKGLTKLKVNDFTEVNDNEEQSAKRKSMLEEIEREFEAAIGGLKQIQQIDDSKHIEEQSAKRKIMLEEMEREFEASCSAEAQSGFSANANKEESAKKQSTSEILGLGQSGVCGCFNQDSSGFKQEEDASIAISEKYSIDEILSEESATQGTETSSSLTKSLTQIVENHRKEKESHYAHRALTSSSSSSSTSESSATSETVESLRAKLKELRGLTARQLVTRQDFEEILVMAASFEELSSAPISYISRLAKYRNVIKEGLEASKRVHITKTRAKMLKETATEKQTFVDANFSAAKTLAQRGDALYVRIFAIKKLLKKLEAERESVDVKFKEIVNGLSHLLVDASEAYEEYHGEVRKAKDEQAAEEFAREAIQSAEITWVKFLSSL</sequence>
<proteinExistence type="predicted"/>
<keyword evidence="2" id="KW-0732">Signal</keyword>
<accession>V4KJV7</accession>
<feature type="chain" id="PRO_5004720886" description="TSK-associating protein 1-like" evidence="2">
    <location>
        <begin position="30"/>
        <end position="780"/>
    </location>
</feature>
<gene>
    <name evidence="3" type="ORF">EUTSA_v10011252mg</name>
</gene>
<feature type="compositionally biased region" description="Polar residues" evidence="1">
    <location>
        <begin position="64"/>
        <end position="105"/>
    </location>
</feature>
<protein>
    <recommendedName>
        <fullName evidence="5">TSK-associating protein 1-like</fullName>
    </recommendedName>
</protein>
<dbReference type="AlphaFoldDB" id="V4KJV7"/>
<name>V4KJV7_EUTSA</name>